<comment type="pathway">
    <text evidence="2">Cofactor biosynthesis; thiamine diphosphate biosynthesis; thiamine diphosphate from thiamine phosphate: step 1/1.</text>
</comment>
<dbReference type="OrthoDB" id="9802811at2"/>
<dbReference type="PANTHER" id="PTHR30270:SF0">
    <property type="entry name" value="THIAMINE-MONOPHOSPHATE KINASE"/>
    <property type="match status" value="1"/>
</dbReference>
<feature type="binding site" evidence="2">
    <location>
        <position position="70"/>
    </location>
    <ligand>
        <name>Mg(2+)</name>
        <dbReference type="ChEBI" id="CHEBI:18420"/>
        <label>3</label>
    </ligand>
</feature>
<keyword evidence="6" id="KW-1185">Reference proteome</keyword>
<evidence type="ECO:0000313" key="6">
    <source>
        <dbReference type="Proteomes" id="UP000249590"/>
    </source>
</evidence>
<sequence>MDEDTLIATVFAPLATDAGADGLGDDAASFAGGAGDIVVTCDALAAGVHFFPDDPPAAIAAKSLRVNLSDLAAKGAEPFAYLLALALPADCRGDWAREFAAGLAADQARYGVTLLGGDTLRASPGGGATITVTAFGRTGGGATVRRRAARPGHRIVVTGTVGDAALGLQARLAAPYAIDASHAEALDRAYLWPDPPVAAWRVVREFASAAMDVSDGLIGDLAKMCRAAGAGAELDLSAVPLSAAVRAAVAADPSAFDRAVTGGDDYQILATMPDGQVAGYVAAIEALGFTATPVGTIRSGEPRVTLLRDGHAAEVLDGRFQHF</sequence>
<feature type="binding site" evidence="2">
    <location>
        <position position="70"/>
    </location>
    <ligand>
        <name>Mg(2+)</name>
        <dbReference type="ChEBI" id="CHEBI:18420"/>
        <label>4</label>
    </ligand>
</feature>
<dbReference type="SUPFAM" id="SSF55326">
    <property type="entry name" value="PurM N-terminal domain-like"/>
    <property type="match status" value="1"/>
</dbReference>
<dbReference type="InterPro" id="IPR006283">
    <property type="entry name" value="ThiL-like"/>
</dbReference>
<dbReference type="InterPro" id="IPR036676">
    <property type="entry name" value="PurM-like_C_sf"/>
</dbReference>
<gene>
    <name evidence="2 5" type="primary">thiL</name>
    <name evidence="5" type="ORF">DLJ53_24205</name>
</gene>
<dbReference type="Gene3D" id="3.90.650.10">
    <property type="entry name" value="PurM-like C-terminal domain"/>
    <property type="match status" value="1"/>
</dbReference>
<evidence type="ECO:0000259" key="3">
    <source>
        <dbReference type="Pfam" id="PF00586"/>
    </source>
</evidence>
<comment type="caution">
    <text evidence="5">The sequence shown here is derived from an EMBL/GenBank/DDBJ whole genome shotgun (WGS) entry which is preliminary data.</text>
</comment>
<dbReference type="Pfam" id="PF00586">
    <property type="entry name" value="AIRS"/>
    <property type="match status" value="1"/>
</dbReference>
<dbReference type="GO" id="GO:0000287">
    <property type="term" value="F:magnesium ion binding"/>
    <property type="evidence" value="ECO:0007669"/>
    <property type="project" value="UniProtKB-UniRule"/>
</dbReference>
<feature type="binding site" evidence="2">
    <location>
        <position position="70"/>
    </location>
    <ligand>
        <name>Mg(2+)</name>
        <dbReference type="ChEBI" id="CHEBI:18420"/>
        <label>2</label>
    </ligand>
</feature>
<dbReference type="EC" id="2.7.4.16" evidence="2"/>
<accession>A0A8B2NP86</accession>
<dbReference type="HAMAP" id="MF_02128">
    <property type="entry name" value="TMP_kinase"/>
    <property type="match status" value="1"/>
</dbReference>
<feature type="binding site" evidence="2">
    <location>
        <begin position="117"/>
        <end position="118"/>
    </location>
    <ligand>
        <name>ATP</name>
        <dbReference type="ChEBI" id="CHEBI:30616"/>
    </ligand>
</feature>
<dbReference type="GO" id="GO:0009229">
    <property type="term" value="P:thiamine diphosphate biosynthetic process"/>
    <property type="evidence" value="ECO:0007669"/>
    <property type="project" value="UniProtKB-UniRule"/>
</dbReference>
<evidence type="ECO:0000259" key="4">
    <source>
        <dbReference type="Pfam" id="PF02769"/>
    </source>
</evidence>
<dbReference type="AlphaFoldDB" id="A0A8B2NP86"/>
<keyword evidence="1 2" id="KW-0784">Thiamine biosynthesis</keyword>
<feature type="binding site" evidence="2">
    <location>
        <position position="49"/>
    </location>
    <ligand>
        <name>substrate</name>
    </ligand>
</feature>
<name>A0A8B2NP86_9HYPH</name>
<dbReference type="InterPro" id="IPR036921">
    <property type="entry name" value="PurM-like_N_sf"/>
</dbReference>
<feature type="domain" description="PurM-like N-terminal" evidence="3">
    <location>
        <begin position="24"/>
        <end position="137"/>
    </location>
</feature>
<dbReference type="PIRSF" id="PIRSF005303">
    <property type="entry name" value="Thiam_monoph_kin"/>
    <property type="match status" value="1"/>
</dbReference>
<dbReference type="GO" id="GO:0009030">
    <property type="term" value="F:thiamine-phosphate kinase activity"/>
    <property type="evidence" value="ECO:0007669"/>
    <property type="project" value="UniProtKB-UniRule"/>
</dbReference>
<keyword evidence="2" id="KW-0067">ATP-binding</keyword>
<comment type="similarity">
    <text evidence="2">Belongs to the thiamine-monophosphate kinase family.</text>
</comment>
<evidence type="ECO:0000256" key="1">
    <source>
        <dbReference type="ARBA" id="ARBA00022977"/>
    </source>
</evidence>
<dbReference type="SUPFAM" id="SSF56042">
    <property type="entry name" value="PurM C-terminal domain-like"/>
    <property type="match status" value="1"/>
</dbReference>
<evidence type="ECO:0000313" key="5">
    <source>
        <dbReference type="EMBL" id="RAH98748.1"/>
    </source>
</evidence>
<dbReference type="InterPro" id="IPR010918">
    <property type="entry name" value="PurM-like_C_dom"/>
</dbReference>
<dbReference type="InterPro" id="IPR016188">
    <property type="entry name" value="PurM-like_N"/>
</dbReference>
<dbReference type="GO" id="GO:0009228">
    <property type="term" value="P:thiamine biosynthetic process"/>
    <property type="evidence" value="ECO:0007669"/>
    <property type="project" value="UniProtKB-KW"/>
</dbReference>
<proteinExistence type="inferred from homology"/>
<dbReference type="NCBIfam" id="TIGR01379">
    <property type="entry name" value="thiL"/>
    <property type="match status" value="1"/>
</dbReference>
<dbReference type="Proteomes" id="UP000249590">
    <property type="component" value="Unassembled WGS sequence"/>
</dbReference>
<keyword evidence="2" id="KW-0808">Transferase</keyword>
<dbReference type="Gene3D" id="3.30.1330.10">
    <property type="entry name" value="PurM-like, N-terminal domain"/>
    <property type="match status" value="1"/>
</dbReference>
<reference evidence="5 6" key="1">
    <citation type="submission" date="2018-05" db="EMBL/GenBank/DDBJ databases">
        <title>Acuticoccus sediminis sp. nov., isolated from deep-sea sediment of Indian Ocean.</title>
        <authorList>
            <person name="Liu X."/>
            <person name="Lai Q."/>
            <person name="Du Y."/>
            <person name="Sun F."/>
            <person name="Zhang X."/>
            <person name="Wang S."/>
            <person name="Shao Z."/>
        </authorList>
    </citation>
    <scope>NUCLEOTIDE SEQUENCE [LARGE SCALE GENOMIC DNA]</scope>
    <source>
        <strain evidence="5 6">PTG4-2</strain>
    </source>
</reference>
<dbReference type="UniPathway" id="UPA00060">
    <property type="reaction ID" value="UER00142"/>
</dbReference>
<evidence type="ECO:0000256" key="2">
    <source>
        <dbReference type="HAMAP-Rule" id="MF_02128"/>
    </source>
</evidence>
<feature type="binding site" evidence="2">
    <location>
        <position position="212"/>
    </location>
    <ligand>
        <name>Mg(2+)</name>
        <dbReference type="ChEBI" id="CHEBI:18420"/>
        <label>3</label>
    </ligand>
</feature>
<keyword evidence="2 5" id="KW-0418">Kinase</keyword>
<feature type="binding site" evidence="2">
    <location>
        <position position="26"/>
    </location>
    <ligand>
        <name>Mg(2+)</name>
        <dbReference type="ChEBI" id="CHEBI:18420"/>
        <label>4</label>
    </ligand>
</feature>
<feature type="binding site" evidence="2">
    <location>
        <position position="146"/>
    </location>
    <ligand>
        <name>ATP</name>
        <dbReference type="ChEBI" id="CHEBI:30616"/>
    </ligand>
</feature>
<dbReference type="PANTHER" id="PTHR30270">
    <property type="entry name" value="THIAMINE-MONOPHOSPHATE KINASE"/>
    <property type="match status" value="1"/>
</dbReference>
<dbReference type="CDD" id="cd02194">
    <property type="entry name" value="ThiL"/>
    <property type="match status" value="1"/>
</dbReference>
<comment type="function">
    <text evidence="2">Catalyzes the ATP-dependent phosphorylation of thiamine-monophosphate (TMP) to form thiamine-pyrophosphate (TPP), the active form of vitamin B1.</text>
</comment>
<dbReference type="RefSeq" id="WP_111350069.1">
    <property type="nucleotide sequence ID" value="NZ_QHHQ01000006.1"/>
</dbReference>
<dbReference type="GO" id="GO:0005524">
    <property type="term" value="F:ATP binding"/>
    <property type="evidence" value="ECO:0007669"/>
    <property type="project" value="UniProtKB-UniRule"/>
</dbReference>
<feature type="binding site" evidence="2">
    <location>
        <position position="42"/>
    </location>
    <ligand>
        <name>Mg(2+)</name>
        <dbReference type="ChEBI" id="CHEBI:18420"/>
        <label>2</label>
    </ligand>
</feature>
<feature type="binding site" evidence="2">
    <location>
        <position position="118"/>
    </location>
    <ligand>
        <name>Mg(2+)</name>
        <dbReference type="ChEBI" id="CHEBI:18420"/>
        <label>1</label>
    </ligand>
</feature>
<feature type="binding site" evidence="2">
    <location>
        <position position="214"/>
    </location>
    <ligand>
        <name>ATP</name>
        <dbReference type="ChEBI" id="CHEBI:30616"/>
    </ligand>
</feature>
<feature type="binding site" evidence="2">
    <location>
        <position position="320"/>
    </location>
    <ligand>
        <name>substrate</name>
    </ligand>
</feature>
<comment type="caution">
    <text evidence="2">Lacks conserved residue(s) required for the propagation of feature annotation.</text>
</comment>
<comment type="catalytic activity">
    <reaction evidence="2">
        <text>thiamine phosphate + ATP = thiamine diphosphate + ADP</text>
        <dbReference type="Rhea" id="RHEA:15913"/>
        <dbReference type="ChEBI" id="CHEBI:30616"/>
        <dbReference type="ChEBI" id="CHEBI:37575"/>
        <dbReference type="ChEBI" id="CHEBI:58937"/>
        <dbReference type="ChEBI" id="CHEBI:456216"/>
        <dbReference type="EC" id="2.7.4.16"/>
    </reaction>
</comment>
<keyword evidence="2" id="KW-0479">Metal-binding</keyword>
<feature type="domain" description="PurM-like C-terminal" evidence="4">
    <location>
        <begin position="150"/>
        <end position="300"/>
    </location>
</feature>
<protein>
    <recommendedName>
        <fullName evidence="2">Thiamine-monophosphate kinase</fullName>
        <shortName evidence="2">TMP kinase</shortName>
        <shortName evidence="2">Thiamine-phosphate kinase</shortName>
        <ecNumber evidence="2">2.7.4.16</ecNumber>
    </recommendedName>
</protein>
<feature type="binding site" evidence="2">
    <location>
        <position position="215"/>
    </location>
    <ligand>
        <name>Mg(2+)</name>
        <dbReference type="ChEBI" id="CHEBI:18420"/>
        <label>5</label>
    </ligand>
</feature>
<feature type="binding site" evidence="2">
    <location>
        <position position="26"/>
    </location>
    <ligand>
        <name>Mg(2+)</name>
        <dbReference type="ChEBI" id="CHEBI:18420"/>
        <label>3</label>
    </ligand>
</feature>
<dbReference type="EMBL" id="QHHQ01000006">
    <property type="protein sequence ID" value="RAH98748.1"/>
    <property type="molecule type" value="Genomic_DNA"/>
</dbReference>
<organism evidence="5 6">
    <name type="scientific">Acuticoccus sediminis</name>
    <dbReference type="NCBI Taxonomy" id="2184697"/>
    <lineage>
        <taxon>Bacteria</taxon>
        <taxon>Pseudomonadati</taxon>
        <taxon>Pseudomonadota</taxon>
        <taxon>Alphaproteobacteria</taxon>
        <taxon>Hyphomicrobiales</taxon>
        <taxon>Amorphaceae</taxon>
        <taxon>Acuticoccus</taxon>
    </lineage>
</organism>
<keyword evidence="2" id="KW-0460">Magnesium</keyword>
<feature type="binding site" evidence="2">
    <location>
        <position position="264"/>
    </location>
    <ligand>
        <name>substrate</name>
    </ligand>
</feature>
<feature type="binding site" evidence="2">
    <location>
        <position position="42"/>
    </location>
    <ligand>
        <name>Mg(2+)</name>
        <dbReference type="ChEBI" id="CHEBI:18420"/>
        <label>1</label>
    </ligand>
</feature>
<keyword evidence="2" id="KW-0547">Nucleotide-binding</keyword>
<comment type="miscellaneous">
    <text evidence="2">Reaction mechanism of ThiL seems to utilize a direct, inline transfer of the gamma-phosphate of ATP to TMP rather than a phosphorylated enzyme intermediate.</text>
</comment>
<feature type="binding site" evidence="2">
    <location>
        <position position="40"/>
    </location>
    <ligand>
        <name>Mg(2+)</name>
        <dbReference type="ChEBI" id="CHEBI:18420"/>
        <label>4</label>
    </ligand>
</feature>
<dbReference type="Pfam" id="PF02769">
    <property type="entry name" value="AIRS_C"/>
    <property type="match status" value="1"/>
</dbReference>